<protein>
    <submittedName>
        <fullName evidence="1">Uncharacterized protein</fullName>
    </submittedName>
</protein>
<sequence>MATAKDETVVRLLEKALIFIIIYGMYDKFFEMQPKNALEDLDIYRRVGLQVTDASSAPTKHILKVHTTMKIEKRD</sequence>
<gene>
    <name evidence="1" type="ORF">MILVUS5_LOCUS14612</name>
</gene>
<name>A0ACB0JQH2_TRIPR</name>
<evidence type="ECO:0000313" key="2">
    <source>
        <dbReference type="Proteomes" id="UP001177021"/>
    </source>
</evidence>
<dbReference type="EMBL" id="CASHSV030000109">
    <property type="protein sequence ID" value="CAJ2645762.1"/>
    <property type="molecule type" value="Genomic_DNA"/>
</dbReference>
<reference evidence="1" key="1">
    <citation type="submission" date="2023-10" db="EMBL/GenBank/DDBJ databases">
        <authorList>
            <person name="Rodriguez Cubillos JULIANA M."/>
            <person name="De Vega J."/>
        </authorList>
    </citation>
    <scope>NUCLEOTIDE SEQUENCE</scope>
</reference>
<evidence type="ECO:0000313" key="1">
    <source>
        <dbReference type="EMBL" id="CAJ2645762.1"/>
    </source>
</evidence>
<keyword evidence="2" id="KW-1185">Reference proteome</keyword>
<proteinExistence type="predicted"/>
<organism evidence="1 2">
    <name type="scientific">Trifolium pratense</name>
    <name type="common">Red clover</name>
    <dbReference type="NCBI Taxonomy" id="57577"/>
    <lineage>
        <taxon>Eukaryota</taxon>
        <taxon>Viridiplantae</taxon>
        <taxon>Streptophyta</taxon>
        <taxon>Embryophyta</taxon>
        <taxon>Tracheophyta</taxon>
        <taxon>Spermatophyta</taxon>
        <taxon>Magnoliopsida</taxon>
        <taxon>eudicotyledons</taxon>
        <taxon>Gunneridae</taxon>
        <taxon>Pentapetalae</taxon>
        <taxon>rosids</taxon>
        <taxon>fabids</taxon>
        <taxon>Fabales</taxon>
        <taxon>Fabaceae</taxon>
        <taxon>Papilionoideae</taxon>
        <taxon>50 kb inversion clade</taxon>
        <taxon>NPAAA clade</taxon>
        <taxon>Hologalegina</taxon>
        <taxon>IRL clade</taxon>
        <taxon>Trifolieae</taxon>
        <taxon>Trifolium</taxon>
    </lineage>
</organism>
<accession>A0ACB0JQH2</accession>
<dbReference type="Proteomes" id="UP001177021">
    <property type="component" value="Unassembled WGS sequence"/>
</dbReference>
<comment type="caution">
    <text evidence="1">The sequence shown here is derived from an EMBL/GenBank/DDBJ whole genome shotgun (WGS) entry which is preliminary data.</text>
</comment>